<name>A0A8J2SFY0_9STRA</name>
<keyword evidence="7" id="KW-1185">Reference proteome</keyword>
<evidence type="ECO:0000313" key="6">
    <source>
        <dbReference type="EMBL" id="CAH0371473.1"/>
    </source>
</evidence>
<dbReference type="SUPFAM" id="SSF69103">
    <property type="entry name" value="Arp2/3 complex 16 kDa subunit ARPC5"/>
    <property type="match status" value="1"/>
</dbReference>
<dbReference type="GO" id="GO:0034314">
    <property type="term" value="P:Arp2/3 complex-mediated actin nucleation"/>
    <property type="evidence" value="ECO:0007669"/>
    <property type="project" value="InterPro"/>
</dbReference>
<keyword evidence="3" id="KW-0963">Cytoplasm</keyword>
<evidence type="ECO:0000256" key="2">
    <source>
        <dbReference type="ARBA" id="ARBA00006084"/>
    </source>
</evidence>
<evidence type="ECO:0000313" key="7">
    <source>
        <dbReference type="Proteomes" id="UP000789595"/>
    </source>
</evidence>
<comment type="similarity">
    <text evidence="2 5">Belongs to the ARPC5 family.</text>
</comment>
<dbReference type="InterPro" id="IPR036743">
    <property type="entry name" value="ARPC5_sf"/>
</dbReference>
<dbReference type="Pfam" id="PF04699">
    <property type="entry name" value="P16-Arc"/>
    <property type="match status" value="1"/>
</dbReference>
<keyword evidence="4 5" id="KW-0206">Cytoskeleton</keyword>
<evidence type="ECO:0000256" key="3">
    <source>
        <dbReference type="ARBA" id="ARBA00022490"/>
    </source>
</evidence>
<protein>
    <recommendedName>
        <fullName evidence="5">Actin-related protein 2/3 complex subunit 5</fullName>
    </recommendedName>
</protein>
<gene>
    <name evidence="6" type="ORF">PECAL_3P14180</name>
</gene>
<dbReference type="Proteomes" id="UP000789595">
    <property type="component" value="Unassembled WGS sequence"/>
</dbReference>
<evidence type="ECO:0000256" key="5">
    <source>
        <dbReference type="RuleBase" id="RU004301"/>
    </source>
</evidence>
<comment type="function">
    <text evidence="5">Functions as component of the Arp2/3 complex which is involved in regulation of actin polymerization and together with an activating nucleation-promoting factor (NPF) mediates the formation of branched actin networks. Arp2/3 complex plays a critical role in the control of cell morphogenesis via the modulation of cell polarity development.</text>
</comment>
<dbReference type="EMBL" id="CAKKNE010000003">
    <property type="protein sequence ID" value="CAH0371473.1"/>
    <property type="molecule type" value="Genomic_DNA"/>
</dbReference>
<dbReference type="Gene3D" id="1.25.40.190">
    <property type="entry name" value="Actin-related protein 2/3 complex subunit 5"/>
    <property type="match status" value="1"/>
</dbReference>
<sequence length="99" mass="10751">MADLDTLLATAPAGSKDASQKQTHADQVFAALDKIADSKIDVTIDAMTPDHGDVLLKYVYKGLETPSDRTAKLFMWQAKLAEKFGVGSIVRVLSDRKTV</sequence>
<dbReference type="AlphaFoldDB" id="A0A8J2SFY0"/>
<dbReference type="GO" id="GO:0005885">
    <property type="term" value="C:Arp2/3 protein complex"/>
    <property type="evidence" value="ECO:0007669"/>
    <property type="project" value="InterPro"/>
</dbReference>
<comment type="subcellular location">
    <subcellularLocation>
        <location evidence="1">Cytoplasm</location>
        <location evidence="1">Cytoskeleton</location>
    </subcellularLocation>
</comment>
<proteinExistence type="inferred from homology"/>
<comment type="caution">
    <text evidence="6">The sequence shown here is derived from an EMBL/GenBank/DDBJ whole genome shotgun (WGS) entry which is preliminary data.</text>
</comment>
<dbReference type="GO" id="GO:0030833">
    <property type="term" value="P:regulation of actin filament polymerization"/>
    <property type="evidence" value="ECO:0007669"/>
    <property type="project" value="InterPro"/>
</dbReference>
<dbReference type="PANTHER" id="PTHR12644">
    <property type="entry name" value="ARP2/3 COMPLEX 16 KD SUBUNIT P16-ARC"/>
    <property type="match status" value="1"/>
</dbReference>
<evidence type="ECO:0000256" key="4">
    <source>
        <dbReference type="ARBA" id="ARBA00023212"/>
    </source>
</evidence>
<reference evidence="6" key="1">
    <citation type="submission" date="2021-11" db="EMBL/GenBank/DDBJ databases">
        <authorList>
            <consortium name="Genoscope - CEA"/>
            <person name="William W."/>
        </authorList>
    </citation>
    <scope>NUCLEOTIDE SEQUENCE</scope>
</reference>
<dbReference type="InterPro" id="IPR006789">
    <property type="entry name" value="ARPC5"/>
</dbReference>
<dbReference type="OrthoDB" id="429520at2759"/>
<organism evidence="6 7">
    <name type="scientific">Pelagomonas calceolata</name>
    <dbReference type="NCBI Taxonomy" id="35677"/>
    <lineage>
        <taxon>Eukaryota</taxon>
        <taxon>Sar</taxon>
        <taxon>Stramenopiles</taxon>
        <taxon>Ochrophyta</taxon>
        <taxon>Pelagophyceae</taxon>
        <taxon>Pelagomonadales</taxon>
        <taxon>Pelagomonadaceae</taxon>
        <taxon>Pelagomonas</taxon>
    </lineage>
</organism>
<accession>A0A8J2SFY0</accession>
<evidence type="ECO:0000256" key="1">
    <source>
        <dbReference type="ARBA" id="ARBA00004245"/>
    </source>
</evidence>